<name>A0A3S4ZB21_9PLAT</name>
<gene>
    <name evidence="1" type="ORF">PXEA_LOCUS421</name>
</gene>
<evidence type="ECO:0000313" key="1">
    <source>
        <dbReference type="EMBL" id="VEL06981.1"/>
    </source>
</evidence>
<keyword evidence="2" id="KW-1185">Reference proteome</keyword>
<protein>
    <submittedName>
        <fullName evidence="1">Uncharacterized protein</fullName>
    </submittedName>
</protein>
<dbReference type="Proteomes" id="UP000784294">
    <property type="component" value="Unassembled WGS sequence"/>
</dbReference>
<comment type="caution">
    <text evidence="1">The sequence shown here is derived from an EMBL/GenBank/DDBJ whole genome shotgun (WGS) entry which is preliminary data.</text>
</comment>
<organism evidence="1 2">
    <name type="scientific">Protopolystoma xenopodis</name>
    <dbReference type="NCBI Taxonomy" id="117903"/>
    <lineage>
        <taxon>Eukaryota</taxon>
        <taxon>Metazoa</taxon>
        <taxon>Spiralia</taxon>
        <taxon>Lophotrochozoa</taxon>
        <taxon>Platyhelminthes</taxon>
        <taxon>Monogenea</taxon>
        <taxon>Polyopisthocotylea</taxon>
        <taxon>Polystomatidea</taxon>
        <taxon>Polystomatidae</taxon>
        <taxon>Protopolystoma</taxon>
    </lineage>
</organism>
<sequence length="391" mass="42696">MGDWVTTRRLTWQHFEGLNFGLTVRYRDPTMTLTRRQQSTLSVPGPVRAAASATRINRPMPLRGEPNPLKSTKPNMGQAPLIMRWRRPFTINQPFSQHACREGEGLGVTLDELNNSKPGVHSSSSRLNIGLLFPFDLLIPPLLLLNELIVITMQSTTKPQSFFPHALGEHSTPLSRSSTKKPYTFHCVTFATRELLGRAHEACISGAGVLSYYSSVIIRIGSMLPIRLFLGISTSPFGQSNRSEEEYICCQVGAGGGHPLSIIYPCPCDLSGHSYCTMRAGSMSKLQLLFATEVNLKGILDFCIQFPRDQSHNGYTSKRGLCRPKRSGTLNMSCGIMGLSVSDSDTAERVNEMLGSVSLLKVQIDPPPFALRAILALGGGCATVGFVGPAV</sequence>
<proteinExistence type="predicted"/>
<accession>A0A3S4ZB21</accession>
<dbReference type="EMBL" id="CAAALY010000764">
    <property type="protein sequence ID" value="VEL06981.1"/>
    <property type="molecule type" value="Genomic_DNA"/>
</dbReference>
<reference evidence="1" key="1">
    <citation type="submission" date="2018-11" db="EMBL/GenBank/DDBJ databases">
        <authorList>
            <consortium name="Pathogen Informatics"/>
        </authorList>
    </citation>
    <scope>NUCLEOTIDE SEQUENCE</scope>
</reference>
<dbReference type="AlphaFoldDB" id="A0A3S4ZB21"/>
<evidence type="ECO:0000313" key="2">
    <source>
        <dbReference type="Proteomes" id="UP000784294"/>
    </source>
</evidence>